<evidence type="ECO:0000313" key="5">
    <source>
        <dbReference type="EMBL" id="GBE62381.1"/>
    </source>
</evidence>
<dbReference type="PANTHER" id="PTHR43834">
    <property type="entry name" value="GTPASE DER"/>
    <property type="match status" value="1"/>
</dbReference>
<dbReference type="SUPFAM" id="SSF52540">
    <property type="entry name" value="P-loop containing nucleoside triphosphate hydrolases"/>
    <property type="match status" value="2"/>
</dbReference>
<dbReference type="Proteomes" id="UP000236319">
    <property type="component" value="Unassembled WGS sequence"/>
</dbReference>
<dbReference type="NCBIfam" id="TIGR00231">
    <property type="entry name" value="small_GTP"/>
    <property type="match status" value="1"/>
</dbReference>
<dbReference type="Gene3D" id="3.30.300.20">
    <property type="match status" value="1"/>
</dbReference>
<evidence type="ECO:0000259" key="3">
    <source>
        <dbReference type="Pfam" id="PF01926"/>
    </source>
</evidence>
<dbReference type="AlphaFoldDB" id="A0A2H6KHD0"/>
<feature type="domain" description="GTPase Der C-terminal KH-domain-like" evidence="4">
    <location>
        <begin position="537"/>
        <end position="616"/>
    </location>
</feature>
<accession>A0A2H6KHD0</accession>
<comment type="caution">
    <text evidence="5">The sequence shown here is derived from an EMBL/GenBank/DDBJ whole genome shotgun (WGS) entry which is preliminary data.</text>
</comment>
<dbReference type="VEuPathDB" id="PiroplasmaDB:BOVATA_038740"/>
<protein>
    <submittedName>
        <fullName evidence="5">Small GTP-binding protein</fullName>
    </submittedName>
</protein>
<dbReference type="InterPro" id="IPR027417">
    <property type="entry name" value="P-loop_NTPase"/>
</dbReference>
<dbReference type="Gene3D" id="3.40.50.300">
    <property type="entry name" value="P-loop containing nucleotide triphosphate hydrolases"/>
    <property type="match status" value="1"/>
</dbReference>
<keyword evidence="1" id="KW-0547">Nucleotide-binding</keyword>
<evidence type="ECO:0000256" key="2">
    <source>
        <dbReference type="ARBA" id="ARBA00023134"/>
    </source>
</evidence>
<dbReference type="InterPro" id="IPR006073">
    <property type="entry name" value="GTP-bd"/>
</dbReference>
<dbReference type="OrthoDB" id="8954335at2759"/>
<reference evidence="5 6" key="1">
    <citation type="journal article" date="2017" name="BMC Genomics">
        <title>Whole-genome assembly of Babesia ovata and comparative genomics between closely related pathogens.</title>
        <authorList>
            <person name="Yamagishi J."/>
            <person name="Asada M."/>
            <person name="Hakimi H."/>
            <person name="Tanaka T.Q."/>
            <person name="Sugimoto C."/>
            <person name="Kawazu S."/>
        </authorList>
    </citation>
    <scope>NUCLEOTIDE SEQUENCE [LARGE SCALE GENOMIC DNA]</scope>
    <source>
        <strain evidence="5 6">Miyake</strain>
    </source>
</reference>
<dbReference type="PANTHER" id="PTHR43834:SF6">
    <property type="entry name" value="GTPASE DER"/>
    <property type="match status" value="1"/>
</dbReference>
<dbReference type="InterPro" id="IPR032859">
    <property type="entry name" value="KH_dom-like"/>
</dbReference>
<feature type="domain" description="G" evidence="3">
    <location>
        <begin position="3"/>
        <end position="125"/>
    </location>
</feature>
<sequence>MLVTLIGRSNVGKSSLFNALASHNSILPNVMKSIVSDHPGTTRNAKHGQFFINGKKISLIDTGGIDSLVYPFVNRIQKQNGSHWLSRIEEDAVRAIKMSDMVLLVLDGQEGLTPLDTKIATKLRLWSMGTPGGFKMNLVVNKLDREGSKEYYEALSKCLSDCYSLELGEPVFVSAAERTGIKKLLDVISDGLNIGGTKQVANLEDMALMANHHVYHERSTDDSVGEMSMAQADIDRSMRVFSPVPSSFKPHERWMRLLNNVCDTVPFTIADEGDFVVPPVLSPGEKIAQMYISKSTNHRMCVYQVESDQTVESTNNDAASMTPKTEGTSNTILPLRIALLGSVASCQDTLAKLLANSKIQGAVGPDFISDTLSPNWHQYYVQWGRDNCKLPITQPVELYSTAALNLGGSMGRAASMQTLALVRKADIIIMCVQNTDERHAWKVHLTKKECSWVSRIIRSHKPIVLVVPAQQPPKRKMELDLSNTGHEFDGIPILSIPMINAVGDNTSDQPTPEMQQTALRRLRNEVLALVRRSRHLVETSVLNNWLRKFLAKWPPPWHDGAKVNVKFAAQVRGSPPTFIMWSNVYGVFPQHYMRQMKRAISDEFGFKGVPLKFILRTTAEPKSNGRRHNLSWKRKLHSD</sequence>
<proteinExistence type="predicted"/>
<evidence type="ECO:0000313" key="6">
    <source>
        <dbReference type="Proteomes" id="UP000236319"/>
    </source>
</evidence>
<keyword evidence="2" id="KW-0342">GTP-binding</keyword>
<name>A0A2H6KHD0_9APIC</name>
<dbReference type="GO" id="GO:0005525">
    <property type="term" value="F:GTP binding"/>
    <property type="evidence" value="ECO:0007669"/>
    <property type="project" value="UniProtKB-KW"/>
</dbReference>
<dbReference type="InterPro" id="IPR005225">
    <property type="entry name" value="Small_GTP-bd"/>
</dbReference>
<dbReference type="EMBL" id="BDSA01000004">
    <property type="protein sequence ID" value="GBE62381.1"/>
    <property type="molecule type" value="Genomic_DNA"/>
</dbReference>
<dbReference type="Pfam" id="PF01926">
    <property type="entry name" value="MMR_HSR1"/>
    <property type="match status" value="1"/>
</dbReference>
<gene>
    <name evidence="5" type="ORF">BOVATA_038740</name>
</gene>
<dbReference type="RefSeq" id="XP_028868624.1">
    <property type="nucleotide sequence ID" value="XM_029012791.1"/>
</dbReference>
<dbReference type="InterPro" id="IPR015946">
    <property type="entry name" value="KH_dom-like_a/b"/>
</dbReference>
<organism evidence="5 6">
    <name type="scientific">Babesia ovata</name>
    <dbReference type="NCBI Taxonomy" id="189622"/>
    <lineage>
        <taxon>Eukaryota</taxon>
        <taxon>Sar</taxon>
        <taxon>Alveolata</taxon>
        <taxon>Apicomplexa</taxon>
        <taxon>Aconoidasida</taxon>
        <taxon>Piroplasmida</taxon>
        <taxon>Babesiidae</taxon>
        <taxon>Babesia</taxon>
    </lineage>
</organism>
<keyword evidence="6" id="KW-1185">Reference proteome</keyword>
<dbReference type="Pfam" id="PF14714">
    <property type="entry name" value="KH_dom-like"/>
    <property type="match status" value="1"/>
</dbReference>
<evidence type="ECO:0000259" key="4">
    <source>
        <dbReference type="Pfam" id="PF14714"/>
    </source>
</evidence>
<evidence type="ECO:0000256" key="1">
    <source>
        <dbReference type="ARBA" id="ARBA00022741"/>
    </source>
</evidence>
<dbReference type="GeneID" id="39876151"/>